<keyword evidence="1" id="KW-1185">Reference proteome</keyword>
<dbReference type="AlphaFoldDB" id="A0A914X2T7"/>
<organism evidence="1 2">
    <name type="scientific">Plectus sambesii</name>
    <dbReference type="NCBI Taxonomy" id="2011161"/>
    <lineage>
        <taxon>Eukaryota</taxon>
        <taxon>Metazoa</taxon>
        <taxon>Ecdysozoa</taxon>
        <taxon>Nematoda</taxon>
        <taxon>Chromadorea</taxon>
        <taxon>Plectida</taxon>
        <taxon>Plectina</taxon>
        <taxon>Plectoidea</taxon>
        <taxon>Plectidae</taxon>
        <taxon>Plectus</taxon>
    </lineage>
</organism>
<name>A0A914X2T7_9BILA</name>
<accession>A0A914X2T7</accession>
<reference evidence="2" key="1">
    <citation type="submission" date="2022-11" db="UniProtKB">
        <authorList>
            <consortium name="WormBaseParasite"/>
        </authorList>
    </citation>
    <scope>IDENTIFICATION</scope>
</reference>
<sequence length="111" mass="12603">MEERTAGHFCPIDRRRSHAAMFVESARAVCLPSTAMPISWRTTVDPNPIAWMGSSASINGRGDAVARGRGEGDNIWTPIETRRLRQMMRLYWPSTASVFVRQSRPRYPLLQ</sequence>
<evidence type="ECO:0000313" key="2">
    <source>
        <dbReference type="WBParaSite" id="PSAMB.scaffold624size45368.g7797.t1"/>
    </source>
</evidence>
<dbReference type="Proteomes" id="UP000887566">
    <property type="component" value="Unplaced"/>
</dbReference>
<protein>
    <submittedName>
        <fullName evidence="2">Uncharacterized protein</fullName>
    </submittedName>
</protein>
<dbReference type="WBParaSite" id="PSAMB.scaffold624size45368.g7797.t1">
    <property type="protein sequence ID" value="PSAMB.scaffold624size45368.g7797.t1"/>
    <property type="gene ID" value="PSAMB.scaffold624size45368.g7797"/>
</dbReference>
<evidence type="ECO:0000313" key="1">
    <source>
        <dbReference type="Proteomes" id="UP000887566"/>
    </source>
</evidence>
<proteinExistence type="predicted"/>